<dbReference type="InterPro" id="IPR000485">
    <property type="entry name" value="AsnC-type_HTH_dom"/>
</dbReference>
<protein>
    <recommendedName>
        <fullName evidence="4">HTH asnC-type domain-containing protein</fullName>
    </recommendedName>
</protein>
<dbReference type="AlphaFoldDB" id="A0A382CZH6"/>
<gene>
    <name evidence="5" type="ORF">METZ01_LOCUS184442</name>
</gene>
<evidence type="ECO:0000256" key="3">
    <source>
        <dbReference type="ARBA" id="ARBA00023163"/>
    </source>
</evidence>
<dbReference type="GO" id="GO:0043200">
    <property type="term" value="P:response to amino acid"/>
    <property type="evidence" value="ECO:0007669"/>
    <property type="project" value="TreeGrafter"/>
</dbReference>
<accession>A0A382CZH6</accession>
<organism evidence="5">
    <name type="scientific">marine metagenome</name>
    <dbReference type="NCBI Taxonomy" id="408172"/>
    <lineage>
        <taxon>unclassified sequences</taxon>
        <taxon>metagenomes</taxon>
        <taxon>ecological metagenomes</taxon>
    </lineage>
</organism>
<feature type="non-terminal residue" evidence="5">
    <location>
        <position position="1"/>
    </location>
</feature>
<dbReference type="Gene3D" id="3.30.70.920">
    <property type="match status" value="1"/>
</dbReference>
<keyword evidence="2" id="KW-0238">DNA-binding</keyword>
<dbReference type="InterPro" id="IPR019887">
    <property type="entry name" value="Tscrpt_reg_AsnC/Lrp_C"/>
</dbReference>
<name>A0A382CZH6_9ZZZZ</name>
<dbReference type="GO" id="GO:0043565">
    <property type="term" value="F:sequence-specific DNA binding"/>
    <property type="evidence" value="ECO:0007669"/>
    <property type="project" value="InterPro"/>
</dbReference>
<keyword evidence="1" id="KW-0805">Transcription regulation</keyword>
<reference evidence="5" key="1">
    <citation type="submission" date="2018-05" db="EMBL/GenBank/DDBJ databases">
        <authorList>
            <person name="Lanie J.A."/>
            <person name="Ng W.-L."/>
            <person name="Kazmierczak K.M."/>
            <person name="Andrzejewski T.M."/>
            <person name="Davidsen T.M."/>
            <person name="Wayne K.J."/>
            <person name="Tettelin H."/>
            <person name="Glass J.I."/>
            <person name="Rusch D."/>
            <person name="Podicherti R."/>
            <person name="Tsui H.-C.T."/>
            <person name="Winkler M.E."/>
        </authorList>
    </citation>
    <scope>NUCLEOTIDE SEQUENCE</scope>
</reference>
<dbReference type="PANTHER" id="PTHR30154:SF17">
    <property type="entry name" value="DNA-BINDING TRANSCRIPTIONAL ACTIVATOR DECR"/>
    <property type="match status" value="1"/>
</dbReference>
<dbReference type="InterPro" id="IPR011008">
    <property type="entry name" value="Dimeric_a/b-barrel"/>
</dbReference>
<proteinExistence type="predicted"/>
<dbReference type="InterPro" id="IPR019888">
    <property type="entry name" value="Tscrpt_reg_AsnC-like"/>
</dbReference>
<evidence type="ECO:0000259" key="4">
    <source>
        <dbReference type="PROSITE" id="PS50956"/>
    </source>
</evidence>
<dbReference type="PROSITE" id="PS50956">
    <property type="entry name" value="HTH_ASNC_2"/>
    <property type="match status" value="1"/>
</dbReference>
<evidence type="ECO:0000256" key="1">
    <source>
        <dbReference type="ARBA" id="ARBA00023015"/>
    </source>
</evidence>
<dbReference type="InterPro" id="IPR036388">
    <property type="entry name" value="WH-like_DNA-bd_sf"/>
</dbReference>
<evidence type="ECO:0000256" key="2">
    <source>
        <dbReference type="ARBA" id="ARBA00023125"/>
    </source>
</evidence>
<evidence type="ECO:0000313" key="5">
    <source>
        <dbReference type="EMBL" id="SVB31588.1"/>
    </source>
</evidence>
<dbReference type="SUPFAM" id="SSF54909">
    <property type="entry name" value="Dimeric alpha+beta barrel"/>
    <property type="match status" value="1"/>
</dbReference>
<keyword evidence="3" id="KW-0804">Transcription</keyword>
<dbReference type="Pfam" id="PF01037">
    <property type="entry name" value="AsnC_trans_reg"/>
    <property type="match status" value="1"/>
</dbReference>
<dbReference type="EMBL" id="UINC01036909">
    <property type="protein sequence ID" value="SVB31588.1"/>
    <property type="molecule type" value="Genomic_DNA"/>
</dbReference>
<dbReference type="Gene3D" id="1.10.10.10">
    <property type="entry name" value="Winged helix-like DNA-binding domain superfamily/Winged helix DNA-binding domain"/>
    <property type="match status" value="1"/>
</dbReference>
<sequence length="121" mass="13869">PCWKRIRRLEKDGVIQKRVALLDAEKVGAGVTVFVAIKTNQHNREWLDHFANSVEDMPEILDFYRMSGEIDYLLRVVVSDIAAFDDFYQRLISRVPLSDVTSSFAMEKIKHTTALPIATTE</sequence>
<dbReference type="PANTHER" id="PTHR30154">
    <property type="entry name" value="LEUCINE-RESPONSIVE REGULATORY PROTEIN"/>
    <property type="match status" value="1"/>
</dbReference>
<dbReference type="SMART" id="SM00344">
    <property type="entry name" value="HTH_ASNC"/>
    <property type="match status" value="1"/>
</dbReference>
<feature type="domain" description="HTH asnC-type" evidence="4">
    <location>
        <begin position="1"/>
        <end position="30"/>
    </location>
</feature>
<dbReference type="GO" id="GO:0005829">
    <property type="term" value="C:cytosol"/>
    <property type="evidence" value="ECO:0007669"/>
    <property type="project" value="TreeGrafter"/>
</dbReference>